<feature type="domain" description="Ig-like" evidence="2">
    <location>
        <begin position="87"/>
        <end position="136"/>
    </location>
</feature>
<feature type="compositionally biased region" description="Low complexity" evidence="1">
    <location>
        <begin position="248"/>
        <end position="277"/>
    </location>
</feature>
<proteinExistence type="predicted"/>
<reference evidence="4" key="1">
    <citation type="submission" date="2016-06" db="EMBL/GenBank/DDBJ databases">
        <title>Parallel loss of symbiosis genes in relatives of nitrogen-fixing non-legume Parasponia.</title>
        <authorList>
            <person name="Van Velzen R."/>
            <person name="Holmer R."/>
            <person name="Bu F."/>
            <person name="Rutten L."/>
            <person name="Van Zeijl A."/>
            <person name="Liu W."/>
            <person name="Santuari L."/>
            <person name="Cao Q."/>
            <person name="Sharma T."/>
            <person name="Shen D."/>
            <person name="Roswanjaya Y."/>
            <person name="Wardhani T."/>
            <person name="Kalhor M.S."/>
            <person name="Jansen J."/>
            <person name="Van den Hoogen J."/>
            <person name="Gungor B."/>
            <person name="Hartog M."/>
            <person name="Hontelez J."/>
            <person name="Verver J."/>
            <person name="Yang W.-C."/>
            <person name="Schijlen E."/>
            <person name="Repin R."/>
            <person name="Schilthuizen M."/>
            <person name="Schranz E."/>
            <person name="Heidstra R."/>
            <person name="Miyata K."/>
            <person name="Fedorova E."/>
            <person name="Kohlen W."/>
            <person name="Bisseling T."/>
            <person name="Smit S."/>
            <person name="Geurts R."/>
        </authorList>
    </citation>
    <scope>NUCLEOTIDE SEQUENCE [LARGE SCALE GENOMIC DNA]</scope>
    <source>
        <strain evidence="4">cv. WU1-14</strain>
    </source>
</reference>
<dbReference type="EMBL" id="JXTB01000658">
    <property type="protein sequence ID" value="PON34466.1"/>
    <property type="molecule type" value="Genomic_DNA"/>
</dbReference>
<protein>
    <submittedName>
        <fullName evidence="3">Immunoglobulin-like domain containing protein</fullName>
    </submittedName>
</protein>
<dbReference type="Proteomes" id="UP000237105">
    <property type="component" value="Unassembled WGS sequence"/>
</dbReference>
<feature type="region of interest" description="Disordered" evidence="1">
    <location>
        <begin position="353"/>
        <end position="390"/>
    </location>
</feature>
<evidence type="ECO:0000256" key="1">
    <source>
        <dbReference type="SAM" id="MobiDB-lite"/>
    </source>
</evidence>
<feature type="compositionally biased region" description="Basic and acidic residues" evidence="1">
    <location>
        <begin position="368"/>
        <end position="390"/>
    </location>
</feature>
<organism evidence="3 4">
    <name type="scientific">Parasponia andersonii</name>
    <name type="common">Sponia andersonii</name>
    <dbReference type="NCBI Taxonomy" id="3476"/>
    <lineage>
        <taxon>Eukaryota</taxon>
        <taxon>Viridiplantae</taxon>
        <taxon>Streptophyta</taxon>
        <taxon>Embryophyta</taxon>
        <taxon>Tracheophyta</taxon>
        <taxon>Spermatophyta</taxon>
        <taxon>Magnoliopsida</taxon>
        <taxon>eudicotyledons</taxon>
        <taxon>Gunneridae</taxon>
        <taxon>Pentapetalae</taxon>
        <taxon>rosids</taxon>
        <taxon>fabids</taxon>
        <taxon>Rosales</taxon>
        <taxon>Cannabaceae</taxon>
        <taxon>Parasponia</taxon>
    </lineage>
</organism>
<dbReference type="OrthoDB" id="1775530at2759"/>
<feature type="region of interest" description="Disordered" evidence="1">
    <location>
        <begin position="238"/>
        <end position="304"/>
    </location>
</feature>
<name>A0A2P5AD76_PARAD</name>
<evidence type="ECO:0000313" key="3">
    <source>
        <dbReference type="EMBL" id="PON34466.1"/>
    </source>
</evidence>
<evidence type="ECO:0000313" key="4">
    <source>
        <dbReference type="Proteomes" id="UP000237105"/>
    </source>
</evidence>
<sequence length="390" mass="42139">MALNQNQELQPVMDSELHSLRRQLCLPGGVTLQRVEGPADWYLRPCTPEGSIGLPRSDKQWDSHTRLYAVGGAWCSPWVNGEHFQVPSVFLQSKYQTMIFGSESSPDIIAHVTLSCAASAEESRFEPHLSAGWLKNLEGIIIFNSPRECRHIQAVFNPLTMNLMPRMVITKHLRSRLDASALNRFCRDESDRITMVSWQVAASSQLAGSNDLVTPSNHELEEAVRLVAAECIRLRQKENAASKRVRGSESGPSVGPSPIKGSATASRAQAKASAGRRLVVHSGEAKSAVPRSNAGGSPYGGPSALLITRREETMPNPTGGSAAAISPTPNFGSKSSAVSLGGEIAELSGGVPRLKSRLSSFPPVPIKRQHEVGSSNKKEGRAEKRGRLIL</sequence>
<evidence type="ECO:0000259" key="2">
    <source>
        <dbReference type="PROSITE" id="PS50835"/>
    </source>
</evidence>
<gene>
    <name evidence="3" type="ORF">PanWU01x14_344260</name>
</gene>
<keyword evidence="4" id="KW-1185">Reference proteome</keyword>
<dbReference type="InterPro" id="IPR007110">
    <property type="entry name" value="Ig-like_dom"/>
</dbReference>
<comment type="caution">
    <text evidence="3">The sequence shown here is derived from an EMBL/GenBank/DDBJ whole genome shotgun (WGS) entry which is preliminary data.</text>
</comment>
<dbReference type="AlphaFoldDB" id="A0A2P5AD76"/>
<accession>A0A2P5AD76</accession>
<dbReference type="PROSITE" id="PS50835">
    <property type="entry name" value="IG_LIKE"/>
    <property type="match status" value="1"/>
</dbReference>